<accession>A0ABP8FX32</accession>
<dbReference type="Pfam" id="PF07715">
    <property type="entry name" value="Plug"/>
    <property type="match status" value="1"/>
</dbReference>
<feature type="domain" description="TonB-dependent receptor plug" evidence="5">
    <location>
        <begin position="506"/>
        <end position="580"/>
    </location>
</feature>
<keyword evidence="1 3" id="KW-0472">Membrane</keyword>
<comment type="caution">
    <text evidence="6">The sequence shown here is derived from an EMBL/GenBank/DDBJ whole genome shotgun (WGS) entry which is preliminary data.</text>
</comment>
<evidence type="ECO:0000256" key="3">
    <source>
        <dbReference type="SAM" id="Phobius"/>
    </source>
</evidence>
<dbReference type="PANTHER" id="PTHR34978">
    <property type="entry name" value="POSSIBLE SENSOR-TRANSDUCER PROTEIN BLAR"/>
    <property type="match status" value="1"/>
</dbReference>
<keyword evidence="1" id="KW-0813">Transport</keyword>
<dbReference type="InterPro" id="IPR039426">
    <property type="entry name" value="TonB-dep_rcpt-like"/>
</dbReference>
<dbReference type="InterPro" id="IPR052173">
    <property type="entry name" value="Beta-lactam_resp_regulator"/>
</dbReference>
<feature type="transmembrane region" description="Helical" evidence="3">
    <location>
        <begin position="37"/>
        <end position="58"/>
    </location>
</feature>
<keyword evidence="1 3" id="KW-0812">Transmembrane</keyword>
<evidence type="ECO:0000256" key="2">
    <source>
        <dbReference type="SAM" id="MobiDB-lite"/>
    </source>
</evidence>
<evidence type="ECO:0000256" key="1">
    <source>
        <dbReference type="PROSITE-ProRule" id="PRU01360"/>
    </source>
</evidence>
<dbReference type="InterPro" id="IPR012910">
    <property type="entry name" value="Plug_dom"/>
</dbReference>
<evidence type="ECO:0000259" key="4">
    <source>
        <dbReference type="Pfam" id="PF05569"/>
    </source>
</evidence>
<proteinExistence type="inferred from homology"/>
<dbReference type="Pfam" id="PF05569">
    <property type="entry name" value="Peptidase_M56"/>
    <property type="match status" value="1"/>
</dbReference>
<keyword evidence="1" id="KW-1134">Transmembrane beta strand</keyword>
<feature type="transmembrane region" description="Helical" evidence="3">
    <location>
        <begin position="6"/>
        <end position="25"/>
    </location>
</feature>
<comment type="similarity">
    <text evidence="1">Belongs to the TonB-dependent receptor family.</text>
</comment>
<keyword evidence="1" id="KW-0998">Cell outer membrane</keyword>
<dbReference type="PANTHER" id="PTHR34978:SF3">
    <property type="entry name" value="SLR0241 PROTEIN"/>
    <property type="match status" value="1"/>
</dbReference>
<dbReference type="EMBL" id="BAABFN010000005">
    <property type="protein sequence ID" value="GAA4312762.1"/>
    <property type="molecule type" value="Genomic_DNA"/>
</dbReference>
<organism evidence="6 7">
    <name type="scientific">Compostibacter hankyongensis</name>
    <dbReference type="NCBI Taxonomy" id="1007089"/>
    <lineage>
        <taxon>Bacteria</taxon>
        <taxon>Pseudomonadati</taxon>
        <taxon>Bacteroidota</taxon>
        <taxon>Chitinophagia</taxon>
        <taxon>Chitinophagales</taxon>
        <taxon>Chitinophagaceae</taxon>
        <taxon>Compostibacter</taxon>
    </lineage>
</organism>
<comment type="subcellular location">
    <subcellularLocation>
        <location evidence="1">Cell outer membrane</location>
        <topology evidence="1">Multi-pass membrane protein</topology>
    </subcellularLocation>
</comment>
<evidence type="ECO:0000313" key="7">
    <source>
        <dbReference type="Proteomes" id="UP001501207"/>
    </source>
</evidence>
<feature type="domain" description="Peptidase M56" evidence="4">
    <location>
        <begin position="156"/>
        <end position="257"/>
    </location>
</feature>
<feature type="compositionally biased region" description="Pro residues" evidence="2">
    <location>
        <begin position="395"/>
        <end position="412"/>
    </location>
</feature>
<dbReference type="Gene3D" id="2.170.130.10">
    <property type="entry name" value="TonB-dependent receptor, plug domain"/>
    <property type="match status" value="1"/>
</dbReference>
<dbReference type="PROSITE" id="PS52016">
    <property type="entry name" value="TONB_DEPENDENT_REC_3"/>
    <property type="match status" value="1"/>
</dbReference>
<evidence type="ECO:0000313" key="6">
    <source>
        <dbReference type="EMBL" id="GAA4312762.1"/>
    </source>
</evidence>
<feature type="compositionally biased region" description="Polar residues" evidence="2">
    <location>
        <begin position="476"/>
        <end position="488"/>
    </location>
</feature>
<dbReference type="Proteomes" id="UP001501207">
    <property type="component" value="Unassembled WGS sequence"/>
</dbReference>
<evidence type="ECO:0000259" key="5">
    <source>
        <dbReference type="Pfam" id="PF07715"/>
    </source>
</evidence>
<dbReference type="InterPro" id="IPR008756">
    <property type="entry name" value="Peptidase_M56"/>
</dbReference>
<feature type="region of interest" description="Disordered" evidence="2">
    <location>
        <begin position="391"/>
        <end position="414"/>
    </location>
</feature>
<protein>
    <recommendedName>
        <fullName evidence="8">TonB-dependent receptor plug domain-containing protein</fullName>
    </recommendedName>
</protein>
<feature type="region of interest" description="Disordered" evidence="2">
    <location>
        <begin position="473"/>
        <end position="492"/>
    </location>
</feature>
<dbReference type="RefSeq" id="WP_344979329.1">
    <property type="nucleotide sequence ID" value="NZ_BAABFN010000005.1"/>
</dbReference>
<dbReference type="SUPFAM" id="SSF56935">
    <property type="entry name" value="Porins"/>
    <property type="match status" value="1"/>
</dbReference>
<dbReference type="InterPro" id="IPR037066">
    <property type="entry name" value="Plug_dom_sf"/>
</dbReference>
<name>A0ABP8FX32_9BACT</name>
<keyword evidence="7" id="KW-1185">Reference proteome</keyword>
<gene>
    <name evidence="6" type="ORF">GCM10023143_22620</name>
</gene>
<feature type="transmembrane region" description="Helical" evidence="3">
    <location>
        <begin position="95"/>
        <end position="116"/>
    </location>
</feature>
<keyword evidence="3" id="KW-1133">Transmembrane helix</keyword>
<reference evidence="7" key="1">
    <citation type="journal article" date="2019" name="Int. J. Syst. Evol. Microbiol.">
        <title>The Global Catalogue of Microorganisms (GCM) 10K type strain sequencing project: providing services to taxonomists for standard genome sequencing and annotation.</title>
        <authorList>
            <consortium name="The Broad Institute Genomics Platform"/>
            <consortium name="The Broad Institute Genome Sequencing Center for Infectious Disease"/>
            <person name="Wu L."/>
            <person name="Ma J."/>
        </authorList>
    </citation>
    <scope>NUCLEOTIDE SEQUENCE [LARGE SCALE GENOMIC DNA]</scope>
    <source>
        <strain evidence="7">JCM 17664</strain>
    </source>
</reference>
<dbReference type="CDD" id="cd07341">
    <property type="entry name" value="M56_BlaR1_MecR1_like"/>
    <property type="match status" value="1"/>
</dbReference>
<sequence length="593" mass="66550">MPPFFIYLLKANIALTLFFLGYRLVLRRLTFYTLNRVFLLFGIFFSALFPFVDVDAFVQRHQRLAGPAAYALDWQALQHMRGAVATWTVWDLLQLVFWLGAAVMTIRLGVQLYALWRLHCTSQESRVQGVPVRQLSSHVAPFSFFKRIYLNPALHDPGELEAILRHEGIHVRQWHSLDVLTGELNHVFYWFNPGARLMKQAIRENLEFITDRSILRQGQDAQAYQYSLLQVSRLHQPLSPLANHFHFSELKKRISMMNMQRSPRASLFKYLLLLPLVMFVTLAFNVSRSGTSGSVKAVRRGDMLHAGMAAHPGPPPEMRRTLRREKQHLRTLFVTLDITHDRQAGALREAKAELRKGLMLVRRAFSGRRTELPAPGRPPSGDRRKVFFVRLDTLPPGPPPPPGSPPPPPAMPPFYIVDGKAQKSGKLPADLNPDDIASISVFKDSSRQIDSLRRLYGSSVGGGAILIFTKPAGTRTLPSGRQQPSRAKQPTGKDLLFMMKPASPAKQLTGVSPQEKDTARPSFIRIRGTTEDHPPLLLVDGVVQKDSSVLQRMDPAEIKSINVLKGSTAVSMYGSRGKNGAILVFTKAGDKKQ</sequence>
<feature type="transmembrane region" description="Helical" evidence="3">
    <location>
        <begin position="267"/>
        <end position="286"/>
    </location>
</feature>
<evidence type="ECO:0008006" key="8">
    <source>
        <dbReference type="Google" id="ProtNLM"/>
    </source>
</evidence>